<dbReference type="PANTHER" id="PTHR42972">
    <property type="entry name" value="TOL-PAL SYSTEM PROTEIN TOLB"/>
    <property type="match status" value="1"/>
</dbReference>
<dbReference type="Gene3D" id="3.40.50.1820">
    <property type="entry name" value="alpha/beta hydrolase"/>
    <property type="match status" value="2"/>
</dbReference>
<dbReference type="PANTHER" id="PTHR42972:SF8">
    <property type="entry name" value="POLYHYDROXYBUTYRATE DEPOLYMERASE"/>
    <property type="match status" value="1"/>
</dbReference>
<dbReference type="OrthoDB" id="6020543at2759"/>
<sequence length="338" mass="37007">MSFVWTLTGYAVLSCMTWGGLAADPPLESYNVDRASLTVSGVSSGAIMASQLHVIYSSHVMGAGLVAGVPFACSGGNLAGLTTCMKTPALESVATFEALVSSGALFGNVDATYHMRHDKVFIFSGAEDTVVHPGNGPNIARFYEHFIHDRHNIKKVFDMHTEHCMPTENFGGACTVLSKTNYLNNCGYNGAFEILNFLYGGHLTRPSSNTTQAGELRKFNQAEFFAAPPLTYSLDTTGYIYVPSGCRSKSHRCKLHVALHGCKMGRHYINEDYVRHGGYNEVGELNDVIILYPQVVPTTLNPFGCWDGYGYTGVWFATNKGFQEEGIRRMMKQVMGGW</sequence>
<dbReference type="KEGG" id="cvn:111136736"/>
<keyword evidence="2" id="KW-1185">Reference proteome</keyword>
<accession>A0A8B8EU97</accession>
<reference evidence="2" key="1">
    <citation type="submission" date="2024-06" db="UniProtKB">
        <authorList>
            <consortium name="RefSeq"/>
        </authorList>
    </citation>
    <scope>NUCLEOTIDE SEQUENCE [LARGE SCALE GENOMIC DNA]</scope>
</reference>
<keyword evidence="1" id="KW-0732">Signal</keyword>
<evidence type="ECO:0000256" key="1">
    <source>
        <dbReference type="SAM" id="SignalP"/>
    </source>
</evidence>
<protein>
    <submittedName>
        <fullName evidence="3">Uncharacterized protein LOC111136736</fullName>
    </submittedName>
</protein>
<organism evidence="2 3">
    <name type="scientific">Crassostrea virginica</name>
    <name type="common">Eastern oyster</name>
    <dbReference type="NCBI Taxonomy" id="6565"/>
    <lineage>
        <taxon>Eukaryota</taxon>
        <taxon>Metazoa</taxon>
        <taxon>Spiralia</taxon>
        <taxon>Lophotrochozoa</taxon>
        <taxon>Mollusca</taxon>
        <taxon>Bivalvia</taxon>
        <taxon>Autobranchia</taxon>
        <taxon>Pteriomorphia</taxon>
        <taxon>Ostreida</taxon>
        <taxon>Ostreoidea</taxon>
        <taxon>Ostreidae</taxon>
        <taxon>Crassostrea</taxon>
    </lineage>
</organism>
<dbReference type="SUPFAM" id="SSF53474">
    <property type="entry name" value="alpha/beta-Hydrolases"/>
    <property type="match status" value="1"/>
</dbReference>
<feature type="signal peptide" evidence="1">
    <location>
        <begin position="1"/>
        <end position="22"/>
    </location>
</feature>
<dbReference type="GeneID" id="111136736"/>
<dbReference type="Proteomes" id="UP000694844">
    <property type="component" value="Chromosome 1"/>
</dbReference>
<name>A0A8B8EU97_CRAVI</name>
<feature type="chain" id="PRO_5034716684" evidence="1">
    <location>
        <begin position="23"/>
        <end position="338"/>
    </location>
</feature>
<evidence type="ECO:0000313" key="3">
    <source>
        <dbReference type="RefSeq" id="XP_022343536.1"/>
    </source>
</evidence>
<evidence type="ECO:0000313" key="2">
    <source>
        <dbReference type="Proteomes" id="UP000694844"/>
    </source>
</evidence>
<reference evidence="3" key="2">
    <citation type="submission" date="2025-08" db="UniProtKB">
        <authorList>
            <consortium name="RefSeq"/>
        </authorList>
    </citation>
    <scope>IDENTIFICATION</scope>
    <source>
        <tissue evidence="3">Whole sample</tissue>
    </source>
</reference>
<proteinExistence type="predicted"/>
<dbReference type="AlphaFoldDB" id="A0A8B8EU97"/>
<gene>
    <name evidence="3" type="primary">LOC111136736</name>
</gene>
<dbReference type="InterPro" id="IPR029058">
    <property type="entry name" value="AB_hydrolase_fold"/>
</dbReference>
<dbReference type="RefSeq" id="XP_022343536.1">
    <property type="nucleotide sequence ID" value="XM_022487828.1"/>
</dbReference>